<reference evidence="2 3" key="1">
    <citation type="submission" date="2014-04" db="EMBL/GenBank/DDBJ databases">
        <authorList>
            <consortium name="DOE Joint Genome Institute"/>
            <person name="Kuo A."/>
            <person name="Ruytinx J."/>
            <person name="Rineau F."/>
            <person name="Colpaert J."/>
            <person name="Kohler A."/>
            <person name="Nagy L.G."/>
            <person name="Floudas D."/>
            <person name="Copeland A."/>
            <person name="Barry K.W."/>
            <person name="Cichocki N."/>
            <person name="Veneault-Fourrey C."/>
            <person name="LaButti K."/>
            <person name="Lindquist E.A."/>
            <person name="Lipzen A."/>
            <person name="Lundell T."/>
            <person name="Morin E."/>
            <person name="Murat C."/>
            <person name="Sun H."/>
            <person name="Tunlid A."/>
            <person name="Henrissat B."/>
            <person name="Grigoriev I.V."/>
            <person name="Hibbett D.S."/>
            <person name="Martin F."/>
            <person name="Nordberg H.P."/>
            <person name="Cantor M.N."/>
            <person name="Hua S.X."/>
        </authorList>
    </citation>
    <scope>NUCLEOTIDE SEQUENCE [LARGE SCALE GENOMIC DNA]</scope>
    <source>
        <strain evidence="2 3">UH-Slu-Lm8-n1</strain>
    </source>
</reference>
<feature type="compositionally biased region" description="Polar residues" evidence="1">
    <location>
        <begin position="1"/>
        <end position="10"/>
    </location>
</feature>
<accession>A0A0D0A358</accession>
<dbReference type="AlphaFoldDB" id="A0A0D0A358"/>
<dbReference type="EMBL" id="KN836161">
    <property type="protein sequence ID" value="KIK32644.1"/>
    <property type="molecule type" value="Genomic_DNA"/>
</dbReference>
<dbReference type="OrthoDB" id="3195134at2759"/>
<gene>
    <name evidence="2" type="ORF">CY34DRAFT_18896</name>
</gene>
<proteinExistence type="predicted"/>
<dbReference type="Proteomes" id="UP000054485">
    <property type="component" value="Unassembled WGS sequence"/>
</dbReference>
<dbReference type="HOGENOM" id="CLU_1384992_0_0_1"/>
<reference evidence="3" key="2">
    <citation type="submission" date="2015-01" db="EMBL/GenBank/DDBJ databases">
        <title>Evolutionary Origins and Diversification of the Mycorrhizal Mutualists.</title>
        <authorList>
            <consortium name="DOE Joint Genome Institute"/>
            <consortium name="Mycorrhizal Genomics Consortium"/>
            <person name="Kohler A."/>
            <person name="Kuo A."/>
            <person name="Nagy L.G."/>
            <person name="Floudas D."/>
            <person name="Copeland A."/>
            <person name="Barry K.W."/>
            <person name="Cichocki N."/>
            <person name="Veneault-Fourrey C."/>
            <person name="LaButti K."/>
            <person name="Lindquist E.A."/>
            <person name="Lipzen A."/>
            <person name="Lundell T."/>
            <person name="Morin E."/>
            <person name="Murat C."/>
            <person name="Riley R."/>
            <person name="Ohm R."/>
            <person name="Sun H."/>
            <person name="Tunlid A."/>
            <person name="Henrissat B."/>
            <person name="Grigoriev I.V."/>
            <person name="Hibbett D.S."/>
            <person name="Martin F."/>
        </authorList>
    </citation>
    <scope>NUCLEOTIDE SEQUENCE [LARGE SCALE GENOMIC DNA]</scope>
    <source>
        <strain evidence="3">UH-Slu-Lm8-n1</strain>
    </source>
</reference>
<sequence>MGSTRGQSQATKEEENRTSARRTFIVRRGSYELADNQHYLIPRGFSLSQILFVSTNTPSTESSLSLANPTQHSLPEKPSLHVPLLPFFATNSPWKRTSPLPPQTQAPVINSNPVPAAAPPLTHQLFILPYTTPPTNMTTVFKMPLRGTNVAPKFDGTPARLILYLEDIEQLSDHAGHTSEQRIKLPIRYTPADESET</sequence>
<keyword evidence="3" id="KW-1185">Reference proteome</keyword>
<name>A0A0D0A358_9AGAM</name>
<protein>
    <submittedName>
        <fullName evidence="2">Uncharacterized protein</fullName>
    </submittedName>
</protein>
<evidence type="ECO:0000313" key="3">
    <source>
        <dbReference type="Proteomes" id="UP000054485"/>
    </source>
</evidence>
<evidence type="ECO:0000313" key="2">
    <source>
        <dbReference type="EMBL" id="KIK32644.1"/>
    </source>
</evidence>
<feature type="region of interest" description="Disordered" evidence="1">
    <location>
        <begin position="1"/>
        <end position="21"/>
    </location>
</feature>
<dbReference type="InParanoid" id="A0A0D0A358"/>
<organism evidence="2 3">
    <name type="scientific">Suillus luteus UH-Slu-Lm8-n1</name>
    <dbReference type="NCBI Taxonomy" id="930992"/>
    <lineage>
        <taxon>Eukaryota</taxon>
        <taxon>Fungi</taxon>
        <taxon>Dikarya</taxon>
        <taxon>Basidiomycota</taxon>
        <taxon>Agaricomycotina</taxon>
        <taxon>Agaricomycetes</taxon>
        <taxon>Agaricomycetidae</taxon>
        <taxon>Boletales</taxon>
        <taxon>Suillineae</taxon>
        <taxon>Suillaceae</taxon>
        <taxon>Suillus</taxon>
    </lineage>
</organism>
<evidence type="ECO:0000256" key="1">
    <source>
        <dbReference type="SAM" id="MobiDB-lite"/>
    </source>
</evidence>